<keyword evidence="10" id="KW-0408">Iron</keyword>
<dbReference type="GO" id="GO:0046872">
    <property type="term" value="F:metal ion binding"/>
    <property type="evidence" value="ECO:0007669"/>
    <property type="project" value="UniProtKB-KW"/>
</dbReference>
<evidence type="ECO:0000256" key="3">
    <source>
        <dbReference type="ARBA" id="ARBA00022448"/>
    </source>
</evidence>
<keyword evidence="11 13" id="KW-0472">Membrane</keyword>
<dbReference type="SUPFAM" id="SSF101874">
    <property type="entry name" value="YceI-like"/>
    <property type="match status" value="1"/>
</dbReference>
<comment type="subcellular location">
    <subcellularLocation>
        <location evidence="2">Cell membrane</location>
        <topology evidence="2">Multi-pass membrane protein</topology>
    </subcellularLocation>
</comment>
<organism evidence="15 16">
    <name type="scientific">Tranquillimonas rosea</name>
    <dbReference type="NCBI Taxonomy" id="641238"/>
    <lineage>
        <taxon>Bacteria</taxon>
        <taxon>Pseudomonadati</taxon>
        <taxon>Pseudomonadota</taxon>
        <taxon>Alphaproteobacteria</taxon>
        <taxon>Rhodobacterales</taxon>
        <taxon>Roseobacteraceae</taxon>
        <taxon>Tranquillimonas</taxon>
    </lineage>
</organism>
<keyword evidence="9 13" id="KW-1133">Transmembrane helix</keyword>
<feature type="transmembrane region" description="Helical" evidence="13">
    <location>
        <begin position="139"/>
        <end position="166"/>
    </location>
</feature>
<dbReference type="Pfam" id="PF04264">
    <property type="entry name" value="YceI"/>
    <property type="match status" value="1"/>
</dbReference>
<evidence type="ECO:0000256" key="4">
    <source>
        <dbReference type="ARBA" id="ARBA00022475"/>
    </source>
</evidence>
<dbReference type="GO" id="GO:0005886">
    <property type="term" value="C:plasma membrane"/>
    <property type="evidence" value="ECO:0007669"/>
    <property type="project" value="UniProtKB-SubCell"/>
</dbReference>
<dbReference type="PANTHER" id="PTHR30529:SF7">
    <property type="entry name" value="CYTOCHROME B561 BACTERIAL_NI-HYDROGENASE DOMAIN-CONTAINING PROTEIN"/>
    <property type="match status" value="1"/>
</dbReference>
<dbReference type="GO" id="GO:0020037">
    <property type="term" value="F:heme binding"/>
    <property type="evidence" value="ECO:0007669"/>
    <property type="project" value="TreeGrafter"/>
</dbReference>
<dbReference type="OrthoDB" id="1247465at2"/>
<evidence type="ECO:0000256" key="8">
    <source>
        <dbReference type="ARBA" id="ARBA00022982"/>
    </source>
</evidence>
<dbReference type="Pfam" id="PF01292">
    <property type="entry name" value="Ni_hydr_CYTB"/>
    <property type="match status" value="1"/>
</dbReference>
<accession>A0A1H9PUJ6</accession>
<dbReference type="STRING" id="641238.SAMN04490244_101339"/>
<evidence type="ECO:0000256" key="5">
    <source>
        <dbReference type="ARBA" id="ARBA00022617"/>
    </source>
</evidence>
<evidence type="ECO:0000313" key="15">
    <source>
        <dbReference type="EMBL" id="SER51842.1"/>
    </source>
</evidence>
<dbReference type="SUPFAM" id="SSF81342">
    <property type="entry name" value="Transmembrane di-heme cytochromes"/>
    <property type="match status" value="1"/>
</dbReference>
<feature type="transmembrane region" description="Helical" evidence="13">
    <location>
        <begin position="12"/>
        <end position="35"/>
    </location>
</feature>
<sequence>MSLTNTATRYGAVTKTFHWLTALLILTAIPLGWYANRLPLEPGETLALKAQLFSVHKTIGVAAFAVALLRILWALTQPRPAPMHPTRRAETWLAQSVHWALYAALVVVPLSGWVHHAATEGFAPILWPLGQTLPLVPKTAAVAVTAASIHWVFTKVLIAALVLHIAGAVKHAVADRDATLARMLPGRTDAAGHGPSPGHAPAALAATLVYVAGIGTALALAEAEGDRVASVEPLAEAAGSWQVQEGTLGITVRQFGEDVEGRFAEWQADIEFSEEPVEGRHGEVEVTISVPSLTLGSVTEQAMGPKYFAAEEHPRAVFSADIVPAEPGYVAEGTVTLKGETAPVSLPFTMEIDGDTARMQGGTTLDRRSYDIGSGETNADNLGFGVEVSVDLTATRRGDRDG</sequence>
<comment type="similarity">
    <text evidence="12">Belongs to the cytochrome b561 family.</text>
</comment>
<proteinExistence type="inferred from homology"/>
<name>A0A1H9PUJ6_9RHOB</name>
<keyword evidence="4" id="KW-1003">Cell membrane</keyword>
<reference evidence="15 16" key="1">
    <citation type="submission" date="2016-10" db="EMBL/GenBank/DDBJ databases">
        <authorList>
            <person name="de Groot N.N."/>
        </authorList>
    </citation>
    <scope>NUCLEOTIDE SEQUENCE [LARGE SCALE GENOMIC DNA]</scope>
    <source>
        <strain evidence="15 16">DSM 23042</strain>
    </source>
</reference>
<evidence type="ECO:0000259" key="14">
    <source>
        <dbReference type="SMART" id="SM00867"/>
    </source>
</evidence>
<dbReference type="Gene3D" id="2.40.128.110">
    <property type="entry name" value="Lipid/polyisoprenoid-binding, YceI-like"/>
    <property type="match status" value="1"/>
</dbReference>
<evidence type="ECO:0000256" key="9">
    <source>
        <dbReference type="ARBA" id="ARBA00022989"/>
    </source>
</evidence>
<dbReference type="SMART" id="SM00867">
    <property type="entry name" value="YceI"/>
    <property type="match status" value="1"/>
</dbReference>
<evidence type="ECO:0000256" key="6">
    <source>
        <dbReference type="ARBA" id="ARBA00022692"/>
    </source>
</evidence>
<evidence type="ECO:0000256" key="12">
    <source>
        <dbReference type="ARBA" id="ARBA00037975"/>
    </source>
</evidence>
<keyword evidence="6 13" id="KW-0812">Transmembrane</keyword>
<feature type="domain" description="Lipid/polyisoprenoid-binding YceI-like" evidence="14">
    <location>
        <begin position="240"/>
        <end position="395"/>
    </location>
</feature>
<comment type="cofactor">
    <cofactor evidence="1">
        <name>heme b</name>
        <dbReference type="ChEBI" id="CHEBI:60344"/>
    </cofactor>
</comment>
<dbReference type="InterPro" id="IPR052168">
    <property type="entry name" value="Cytochrome_b561_oxidase"/>
</dbReference>
<dbReference type="InterPro" id="IPR011577">
    <property type="entry name" value="Cyt_b561_bac/Ni-Hgenase"/>
</dbReference>
<evidence type="ECO:0000313" key="16">
    <source>
        <dbReference type="Proteomes" id="UP000198885"/>
    </source>
</evidence>
<keyword evidence="7" id="KW-0479">Metal-binding</keyword>
<gene>
    <name evidence="15" type="ORF">SAMN04490244_101339</name>
</gene>
<evidence type="ECO:0000256" key="7">
    <source>
        <dbReference type="ARBA" id="ARBA00022723"/>
    </source>
</evidence>
<evidence type="ECO:0000256" key="13">
    <source>
        <dbReference type="SAM" id="Phobius"/>
    </source>
</evidence>
<evidence type="ECO:0000256" key="11">
    <source>
        <dbReference type="ARBA" id="ARBA00023136"/>
    </source>
</evidence>
<dbReference type="RefSeq" id="WP_092687381.1">
    <property type="nucleotide sequence ID" value="NZ_FOGU01000001.1"/>
</dbReference>
<dbReference type="EMBL" id="FOGU01000001">
    <property type="protein sequence ID" value="SER51842.1"/>
    <property type="molecule type" value="Genomic_DNA"/>
</dbReference>
<feature type="transmembrane region" description="Helical" evidence="13">
    <location>
        <begin position="55"/>
        <end position="76"/>
    </location>
</feature>
<feature type="transmembrane region" description="Helical" evidence="13">
    <location>
        <begin position="97"/>
        <end position="119"/>
    </location>
</feature>
<keyword evidence="8" id="KW-0249">Electron transport</keyword>
<dbReference type="Gene3D" id="1.20.950.20">
    <property type="entry name" value="Transmembrane di-heme cytochromes, Chain C"/>
    <property type="match status" value="1"/>
</dbReference>
<dbReference type="GO" id="GO:0009055">
    <property type="term" value="F:electron transfer activity"/>
    <property type="evidence" value="ECO:0007669"/>
    <property type="project" value="InterPro"/>
</dbReference>
<dbReference type="GO" id="GO:0022904">
    <property type="term" value="P:respiratory electron transport chain"/>
    <property type="evidence" value="ECO:0007669"/>
    <property type="project" value="InterPro"/>
</dbReference>
<dbReference type="AlphaFoldDB" id="A0A1H9PUJ6"/>
<protein>
    <submittedName>
        <fullName evidence="15">Cytochrome b561</fullName>
    </submittedName>
</protein>
<evidence type="ECO:0000256" key="2">
    <source>
        <dbReference type="ARBA" id="ARBA00004651"/>
    </source>
</evidence>
<dbReference type="InterPro" id="IPR007372">
    <property type="entry name" value="Lipid/polyisoprenoid-bd_YceI"/>
</dbReference>
<dbReference type="InterPro" id="IPR036761">
    <property type="entry name" value="TTHA0802/YceI-like_sf"/>
</dbReference>
<dbReference type="Proteomes" id="UP000198885">
    <property type="component" value="Unassembled WGS sequence"/>
</dbReference>
<dbReference type="PANTHER" id="PTHR30529">
    <property type="entry name" value="CYTOCHROME B561"/>
    <property type="match status" value="1"/>
</dbReference>
<evidence type="ECO:0000256" key="1">
    <source>
        <dbReference type="ARBA" id="ARBA00001970"/>
    </source>
</evidence>
<keyword evidence="3" id="KW-0813">Transport</keyword>
<keyword evidence="5" id="KW-0349">Heme</keyword>
<keyword evidence="16" id="KW-1185">Reference proteome</keyword>
<dbReference type="InterPro" id="IPR016174">
    <property type="entry name" value="Di-haem_cyt_TM"/>
</dbReference>
<evidence type="ECO:0000256" key="10">
    <source>
        <dbReference type="ARBA" id="ARBA00023004"/>
    </source>
</evidence>